<dbReference type="CDD" id="cd04301">
    <property type="entry name" value="NAT_SF"/>
    <property type="match status" value="1"/>
</dbReference>
<keyword evidence="5" id="KW-1185">Reference proteome</keyword>
<dbReference type="EMBL" id="JBHMCA010000023">
    <property type="protein sequence ID" value="MFB9443876.1"/>
    <property type="molecule type" value="Genomic_DNA"/>
</dbReference>
<dbReference type="EC" id="2.3.-.-" evidence="4"/>
<dbReference type="InterPro" id="IPR016181">
    <property type="entry name" value="Acyl_CoA_acyltransferase"/>
</dbReference>
<gene>
    <name evidence="4" type="ORF">ACFFTR_12365</name>
</gene>
<reference evidence="4 5" key="1">
    <citation type="submission" date="2024-09" db="EMBL/GenBank/DDBJ databases">
        <authorList>
            <person name="Sun Q."/>
            <person name="Mori K."/>
        </authorList>
    </citation>
    <scope>NUCLEOTIDE SEQUENCE [LARGE SCALE GENOMIC DNA]</scope>
    <source>
        <strain evidence="4 5">JCM 3307</strain>
    </source>
</reference>
<dbReference type="PANTHER" id="PTHR43420:SF47">
    <property type="entry name" value="N-ACETYLTRANSFERASE DOMAIN-CONTAINING PROTEIN"/>
    <property type="match status" value="1"/>
</dbReference>
<evidence type="ECO:0000256" key="1">
    <source>
        <dbReference type="ARBA" id="ARBA00022679"/>
    </source>
</evidence>
<evidence type="ECO:0000259" key="3">
    <source>
        <dbReference type="PROSITE" id="PS51186"/>
    </source>
</evidence>
<dbReference type="InterPro" id="IPR000182">
    <property type="entry name" value="GNAT_dom"/>
</dbReference>
<evidence type="ECO:0000256" key="2">
    <source>
        <dbReference type="ARBA" id="ARBA00023315"/>
    </source>
</evidence>
<dbReference type="Proteomes" id="UP001589608">
    <property type="component" value="Unassembled WGS sequence"/>
</dbReference>
<proteinExistence type="predicted"/>
<dbReference type="SUPFAM" id="SSF55729">
    <property type="entry name" value="Acyl-CoA N-acyltransferases (Nat)"/>
    <property type="match status" value="1"/>
</dbReference>
<sequence>MHIRPARAADLPRLVAAHGQHHYFEQRIARQPTLGIVLIAERAGTVAGSAFLRLAPAEEWELRERLPKVPIFSHLEVLPEHRGNGVGTKILAAAEGLARGQQRRRMVLGVKPDDRTAFDLYSRNGYADWGLGVINALVVDYDDQGRRTHSTERCHIMIKDLGR</sequence>
<name>A0ABV5M4U1_9ACTN</name>
<organism evidence="4 5">
    <name type="scientific">Dactylosporangium vinaceum</name>
    <dbReference type="NCBI Taxonomy" id="53362"/>
    <lineage>
        <taxon>Bacteria</taxon>
        <taxon>Bacillati</taxon>
        <taxon>Actinomycetota</taxon>
        <taxon>Actinomycetes</taxon>
        <taxon>Micromonosporales</taxon>
        <taxon>Micromonosporaceae</taxon>
        <taxon>Dactylosporangium</taxon>
    </lineage>
</organism>
<dbReference type="InterPro" id="IPR050680">
    <property type="entry name" value="YpeA/RimI_acetyltransf"/>
</dbReference>
<dbReference type="GO" id="GO:0016746">
    <property type="term" value="F:acyltransferase activity"/>
    <property type="evidence" value="ECO:0007669"/>
    <property type="project" value="UniProtKB-KW"/>
</dbReference>
<dbReference type="PROSITE" id="PS51186">
    <property type="entry name" value="GNAT"/>
    <property type="match status" value="1"/>
</dbReference>
<keyword evidence="1 4" id="KW-0808">Transferase</keyword>
<feature type="domain" description="N-acetyltransferase" evidence="3">
    <location>
        <begin position="1"/>
        <end position="144"/>
    </location>
</feature>
<evidence type="ECO:0000313" key="5">
    <source>
        <dbReference type="Proteomes" id="UP001589608"/>
    </source>
</evidence>
<dbReference type="PANTHER" id="PTHR43420">
    <property type="entry name" value="ACETYLTRANSFERASE"/>
    <property type="match status" value="1"/>
</dbReference>
<evidence type="ECO:0000313" key="4">
    <source>
        <dbReference type="EMBL" id="MFB9443876.1"/>
    </source>
</evidence>
<dbReference type="RefSeq" id="WP_223099218.1">
    <property type="nucleotide sequence ID" value="NZ_CP061913.1"/>
</dbReference>
<comment type="caution">
    <text evidence="4">The sequence shown here is derived from an EMBL/GenBank/DDBJ whole genome shotgun (WGS) entry which is preliminary data.</text>
</comment>
<dbReference type="Pfam" id="PF00583">
    <property type="entry name" value="Acetyltransf_1"/>
    <property type="match status" value="1"/>
</dbReference>
<protein>
    <submittedName>
        <fullName evidence="4">GNAT family N-acetyltransferase</fullName>
        <ecNumber evidence="4">2.3.-.-</ecNumber>
    </submittedName>
</protein>
<dbReference type="Gene3D" id="3.40.630.30">
    <property type="match status" value="1"/>
</dbReference>
<keyword evidence="2 4" id="KW-0012">Acyltransferase</keyword>
<accession>A0ABV5M4U1</accession>